<evidence type="ECO:0000256" key="1">
    <source>
        <dbReference type="ARBA" id="ARBA00001946"/>
    </source>
</evidence>
<dbReference type="SFLD" id="SFLDG01129">
    <property type="entry name" value="C1.5:_HAD__Beta-PGM__Phosphata"/>
    <property type="match status" value="1"/>
</dbReference>
<proteinExistence type="inferred from homology"/>
<comment type="similarity">
    <text evidence="2">Belongs to the HAD-like hydrolase superfamily. CbbY/CbbZ/Gph/YieH family.</text>
</comment>
<evidence type="ECO:0008006" key="8">
    <source>
        <dbReference type="Google" id="ProtNLM"/>
    </source>
</evidence>
<evidence type="ECO:0000313" key="7">
    <source>
        <dbReference type="Proteomes" id="UP000029585"/>
    </source>
</evidence>
<dbReference type="AlphaFoldDB" id="A0A096BE60"/>
<accession>A0A096BE60</accession>
<evidence type="ECO:0000313" key="6">
    <source>
        <dbReference type="EMBL" id="KGF57425.1"/>
    </source>
</evidence>
<keyword evidence="3" id="KW-0479">Metal-binding</keyword>
<dbReference type="EMBL" id="ADLO01000005">
    <property type="protein sequence ID" value="KGF57425.1"/>
    <property type="molecule type" value="Genomic_DNA"/>
</dbReference>
<sequence>MEGVAPPFAAVLFDLDGVLRNTEPYHRMAYAQLARSLSGGAPPDAGEIAGKSNLQLYEALVARFGGPATAEELSQRHFRLVCQMLEEYRVGPMPGLEEALDALRRRGIPFGVVSSSWRWYVERCLRELGMYEDAAVIVTGSDGLPLKPAPAPYQAAARVFRPAPPGAVLAVEDSGSGVRSAVAAGLACAAVYNPDSGAQDLSPARWRLNSLYELPALLDGN</sequence>
<organism evidence="6 7">
    <name type="scientific">Flavonifractor plautii 1_3_50AFAA</name>
    <dbReference type="NCBI Taxonomy" id="742738"/>
    <lineage>
        <taxon>Bacteria</taxon>
        <taxon>Bacillati</taxon>
        <taxon>Bacillota</taxon>
        <taxon>Clostridia</taxon>
        <taxon>Eubacteriales</taxon>
        <taxon>Oscillospiraceae</taxon>
        <taxon>Flavonifractor</taxon>
    </lineage>
</organism>
<dbReference type="SUPFAM" id="SSF56784">
    <property type="entry name" value="HAD-like"/>
    <property type="match status" value="1"/>
</dbReference>
<keyword evidence="7" id="KW-1185">Reference proteome</keyword>
<evidence type="ECO:0000256" key="2">
    <source>
        <dbReference type="ARBA" id="ARBA00006171"/>
    </source>
</evidence>
<protein>
    <recommendedName>
        <fullName evidence="8">Beta-phosphoglucomutase</fullName>
    </recommendedName>
</protein>
<dbReference type="NCBIfam" id="TIGR01509">
    <property type="entry name" value="HAD-SF-IA-v3"/>
    <property type="match status" value="1"/>
</dbReference>
<dbReference type="eggNOG" id="COG0637">
    <property type="taxonomic scope" value="Bacteria"/>
</dbReference>
<dbReference type="HOGENOM" id="CLU_045011_13_4_9"/>
<gene>
    <name evidence="6" type="ORF">HMPREF9460_00153</name>
</gene>
<dbReference type="Proteomes" id="UP000029585">
    <property type="component" value="Unassembled WGS sequence"/>
</dbReference>
<dbReference type="Gene3D" id="1.10.150.240">
    <property type="entry name" value="Putative phosphatase, domain 2"/>
    <property type="match status" value="1"/>
</dbReference>
<reference evidence="6 7" key="1">
    <citation type="submission" date="2011-08" db="EMBL/GenBank/DDBJ databases">
        <title>The Genome Sequence of Clostridium orbiscindens 1_3_50AFAA.</title>
        <authorList>
            <consortium name="The Broad Institute Genome Sequencing Platform"/>
            <person name="Earl A."/>
            <person name="Ward D."/>
            <person name="Feldgarden M."/>
            <person name="Gevers D."/>
            <person name="Daigneault M."/>
            <person name="Strauss J."/>
            <person name="Allen-Vercoe E."/>
            <person name="Young S.K."/>
            <person name="Zeng Q."/>
            <person name="Gargeya S."/>
            <person name="Fitzgerald M."/>
            <person name="Haas B."/>
            <person name="Abouelleil A."/>
            <person name="Alvarado L."/>
            <person name="Arachchi H.M."/>
            <person name="Berlin A."/>
            <person name="Brown A."/>
            <person name="Chapman S.B."/>
            <person name="Chen Z."/>
            <person name="Dunbar C."/>
            <person name="Freedman E."/>
            <person name="Gearin G."/>
            <person name="Gellesch M."/>
            <person name="Goldberg J."/>
            <person name="Griggs A."/>
            <person name="Gujja S."/>
            <person name="Heiman D."/>
            <person name="Howarth C."/>
            <person name="Larson L."/>
            <person name="Lui A."/>
            <person name="MacDonald P.J.P."/>
            <person name="Montmayeur A."/>
            <person name="Murphy C."/>
            <person name="Neiman D."/>
            <person name="Pearson M."/>
            <person name="Priest M."/>
            <person name="Roberts A."/>
            <person name="Saif S."/>
            <person name="Shea T."/>
            <person name="Shenoy N."/>
            <person name="Sisk P."/>
            <person name="Stolte C."/>
            <person name="Sykes S."/>
            <person name="Wortman J."/>
            <person name="Nusbaum C."/>
            <person name="Birren B."/>
        </authorList>
    </citation>
    <scope>NUCLEOTIDE SEQUENCE [LARGE SCALE GENOMIC DNA]</scope>
    <source>
        <strain evidence="6 7">1_3_50AFAA</strain>
    </source>
</reference>
<dbReference type="InterPro" id="IPR006439">
    <property type="entry name" value="HAD-SF_hydro_IA"/>
</dbReference>
<name>A0A096BE60_FLAPL</name>
<dbReference type="CDD" id="cd07505">
    <property type="entry name" value="HAD_BPGM-like"/>
    <property type="match status" value="1"/>
</dbReference>
<dbReference type="GO" id="GO:0046872">
    <property type="term" value="F:metal ion binding"/>
    <property type="evidence" value="ECO:0007669"/>
    <property type="project" value="UniProtKB-KW"/>
</dbReference>
<dbReference type="PANTHER" id="PTHR46193:SF18">
    <property type="entry name" value="HEXITOL PHOSPHATASE B"/>
    <property type="match status" value="1"/>
</dbReference>
<dbReference type="RefSeq" id="WP_044938238.1">
    <property type="nucleotide sequence ID" value="NZ_KN174161.1"/>
</dbReference>
<dbReference type="InterPro" id="IPR051600">
    <property type="entry name" value="Beta-PGM-like"/>
</dbReference>
<dbReference type="InterPro" id="IPR023198">
    <property type="entry name" value="PGP-like_dom2"/>
</dbReference>
<dbReference type="InterPro" id="IPR023214">
    <property type="entry name" value="HAD_sf"/>
</dbReference>
<evidence type="ECO:0000256" key="4">
    <source>
        <dbReference type="ARBA" id="ARBA00022842"/>
    </source>
</evidence>
<keyword evidence="5" id="KW-0119">Carbohydrate metabolism</keyword>
<dbReference type="GO" id="GO:0003824">
    <property type="term" value="F:catalytic activity"/>
    <property type="evidence" value="ECO:0007669"/>
    <property type="project" value="UniProtKB-ARBA"/>
</dbReference>
<dbReference type="PANTHER" id="PTHR46193">
    <property type="entry name" value="6-PHOSPHOGLUCONATE PHOSPHATASE"/>
    <property type="match status" value="1"/>
</dbReference>
<comment type="cofactor">
    <cofactor evidence="1">
        <name>Mg(2+)</name>
        <dbReference type="ChEBI" id="CHEBI:18420"/>
    </cofactor>
</comment>
<dbReference type="Pfam" id="PF00702">
    <property type="entry name" value="Hydrolase"/>
    <property type="match status" value="1"/>
</dbReference>
<dbReference type="PATRIC" id="fig|742738.3.peg.162"/>
<evidence type="ECO:0000256" key="3">
    <source>
        <dbReference type="ARBA" id="ARBA00022723"/>
    </source>
</evidence>
<dbReference type="SFLD" id="SFLDS00003">
    <property type="entry name" value="Haloacid_Dehalogenase"/>
    <property type="match status" value="1"/>
</dbReference>
<keyword evidence="4" id="KW-0460">Magnesium</keyword>
<comment type="caution">
    <text evidence="6">The sequence shown here is derived from an EMBL/GenBank/DDBJ whole genome shotgun (WGS) entry which is preliminary data.</text>
</comment>
<dbReference type="Gene3D" id="3.40.50.1000">
    <property type="entry name" value="HAD superfamily/HAD-like"/>
    <property type="match status" value="1"/>
</dbReference>
<evidence type="ECO:0000256" key="5">
    <source>
        <dbReference type="ARBA" id="ARBA00023277"/>
    </source>
</evidence>
<dbReference type="InterPro" id="IPR036412">
    <property type="entry name" value="HAD-like_sf"/>
</dbReference>